<dbReference type="Gene3D" id="3.90.76.10">
    <property type="entry name" value="Dipeptide-binding Protein, Domain 1"/>
    <property type="match status" value="1"/>
</dbReference>
<dbReference type="STRING" id="697281.Mahau_1523"/>
<dbReference type="Gene3D" id="3.10.105.10">
    <property type="entry name" value="Dipeptide-binding Protein, Domain 3"/>
    <property type="match status" value="2"/>
</dbReference>
<reference evidence="7" key="1">
    <citation type="submission" date="2010-11" db="EMBL/GenBank/DDBJ databases">
        <title>The complete genome of Mahella australiensis DSM 15567.</title>
        <authorList>
            <consortium name="US DOE Joint Genome Institute (JGI-PGF)"/>
            <person name="Lucas S."/>
            <person name="Copeland A."/>
            <person name="Lapidus A."/>
            <person name="Bruce D."/>
            <person name="Goodwin L."/>
            <person name="Pitluck S."/>
            <person name="Kyrpides N."/>
            <person name="Mavromatis K."/>
            <person name="Pagani I."/>
            <person name="Ivanova N."/>
            <person name="Teshima H."/>
            <person name="Brettin T."/>
            <person name="Detter J.C."/>
            <person name="Han C."/>
            <person name="Tapia R."/>
            <person name="Land M."/>
            <person name="Hauser L."/>
            <person name="Markowitz V."/>
            <person name="Cheng J.-F."/>
            <person name="Hugenholtz P."/>
            <person name="Woyke T."/>
            <person name="Wu D."/>
            <person name="Spring S."/>
            <person name="Pukall R."/>
            <person name="Steenblock K."/>
            <person name="Schneider S."/>
            <person name="Klenk H.-P."/>
            <person name="Eisen J.A."/>
        </authorList>
    </citation>
    <scope>NUCLEOTIDE SEQUENCE [LARGE SCALE GENOMIC DNA]</scope>
    <source>
        <strain evidence="7">DSM 15567 / CIP 107919 / 50-1 BON</strain>
    </source>
</reference>
<organism evidence="6 7">
    <name type="scientific">Mahella australiensis (strain DSM 15567 / CIP 107919 / 50-1 BON)</name>
    <dbReference type="NCBI Taxonomy" id="697281"/>
    <lineage>
        <taxon>Bacteria</taxon>
        <taxon>Bacillati</taxon>
        <taxon>Bacillota</taxon>
        <taxon>Clostridia</taxon>
        <taxon>Thermoanaerobacterales</taxon>
        <taxon>Thermoanaerobacterales Family IV. Incertae Sedis</taxon>
        <taxon>Mahella</taxon>
    </lineage>
</organism>
<dbReference type="eggNOG" id="COG4166">
    <property type="taxonomic scope" value="Bacteria"/>
</dbReference>
<keyword evidence="4" id="KW-0732">Signal</keyword>
<comment type="subcellular location">
    <subcellularLocation>
        <location evidence="1">Cell envelope</location>
    </subcellularLocation>
</comment>
<sequence length="559" mass="63594">MKRTIKILAMALAVIMLLSVLLVGCGTDEKDSQNADQQNNASEPTYEELVAKLPTIKFLADDGDVAQRDAQAFQEMWKRNLGINVEIETTTFKNRRERMQSRDYQIVYAGWSPDYNDPMTFMDLWITGSGLNEADYSNPQYDELIDKAKKSADNNERMDAMMEAEKILMEDMPIGPIYFRYRDYVKKPEVKDEVRRYVGSDLDLYWTSVDGKDTINLNLGSEPPQMDPQLTDDAVSMQVINGVFEGLTRMDKEGKAMPGMAEKWDVSPDGMNWTFHLRDAKWSNGDPVTAQDFEYAWKRALNPDTGAGYAYIMYPIKNAEAYNTGKITDPNEVGVKALDAKTLEVTLELPTPYFDTLTSFATYMPLNQKFYESVKDKYGSEAKNLIYNGPWTISEWTHESKMVLKKNPDYWNASAIKLNTINYVMINDNTTSVNMFLSGQLDMTGLRGDQRDQLKNEGYELLHFSDGSSWYLEFNTKDPVMQNAKIRKALTYALDRNLFVKNVLMNDSKPALGYVPDVMPGKGGSGTFRKENGDLIKDNNQEEAKKLLIEGIKELGLDK</sequence>
<dbReference type="PANTHER" id="PTHR30290">
    <property type="entry name" value="PERIPLASMIC BINDING COMPONENT OF ABC TRANSPORTER"/>
    <property type="match status" value="1"/>
</dbReference>
<dbReference type="Gene3D" id="3.40.190.10">
    <property type="entry name" value="Periplasmic binding protein-like II"/>
    <property type="match status" value="2"/>
</dbReference>
<dbReference type="GO" id="GO:1904680">
    <property type="term" value="F:peptide transmembrane transporter activity"/>
    <property type="evidence" value="ECO:0007669"/>
    <property type="project" value="TreeGrafter"/>
</dbReference>
<dbReference type="Pfam" id="PF00496">
    <property type="entry name" value="SBP_bac_5"/>
    <property type="match status" value="2"/>
</dbReference>
<dbReference type="CDD" id="cd08504">
    <property type="entry name" value="PBP2_OppA"/>
    <property type="match status" value="1"/>
</dbReference>
<feature type="domain" description="Solute-binding protein family 5" evidence="5">
    <location>
        <begin position="257"/>
        <end position="556"/>
    </location>
</feature>
<evidence type="ECO:0000256" key="2">
    <source>
        <dbReference type="ARBA" id="ARBA00005695"/>
    </source>
</evidence>
<reference evidence="6 7" key="2">
    <citation type="journal article" date="2011" name="Stand. Genomic Sci.">
        <title>Complete genome sequence of Mahella australiensis type strain (50-1 BON).</title>
        <authorList>
            <person name="Sikorski J."/>
            <person name="Teshima H."/>
            <person name="Nolan M."/>
            <person name="Lucas S."/>
            <person name="Hammon N."/>
            <person name="Deshpande S."/>
            <person name="Cheng J.F."/>
            <person name="Pitluck S."/>
            <person name="Liolios K."/>
            <person name="Pagani I."/>
            <person name="Ivanova N."/>
            <person name="Huntemann M."/>
            <person name="Mavromatis K."/>
            <person name="Ovchinikova G."/>
            <person name="Pati A."/>
            <person name="Tapia R."/>
            <person name="Han C."/>
            <person name="Goodwin L."/>
            <person name="Chen A."/>
            <person name="Palaniappan K."/>
            <person name="Land M."/>
            <person name="Hauser L."/>
            <person name="Ngatchou-Djao O.D."/>
            <person name="Rohde M."/>
            <person name="Pukall R."/>
            <person name="Spring S."/>
            <person name="Abt B."/>
            <person name="Goker M."/>
            <person name="Detter J.C."/>
            <person name="Woyke T."/>
            <person name="Bristow J."/>
            <person name="Markowitz V."/>
            <person name="Hugenholtz P."/>
            <person name="Eisen J.A."/>
            <person name="Kyrpides N.C."/>
            <person name="Klenk H.P."/>
            <person name="Lapidus A."/>
        </authorList>
    </citation>
    <scope>NUCLEOTIDE SEQUENCE [LARGE SCALE GENOMIC DNA]</scope>
    <source>
        <strain evidence="7">DSM 15567 / CIP 107919 / 50-1 BON</strain>
    </source>
</reference>
<accession>F3ZYH1</accession>
<dbReference type="EMBL" id="CP002360">
    <property type="protein sequence ID" value="AEE96713.1"/>
    <property type="molecule type" value="Genomic_DNA"/>
</dbReference>
<dbReference type="Proteomes" id="UP000008457">
    <property type="component" value="Chromosome"/>
</dbReference>
<dbReference type="AlphaFoldDB" id="F3ZYH1"/>
<evidence type="ECO:0000256" key="3">
    <source>
        <dbReference type="ARBA" id="ARBA00022448"/>
    </source>
</evidence>
<dbReference type="SUPFAM" id="SSF53850">
    <property type="entry name" value="Periplasmic binding protein-like II"/>
    <property type="match status" value="2"/>
</dbReference>
<gene>
    <name evidence="6" type="ordered locus">Mahau_1523</name>
</gene>
<keyword evidence="7" id="KW-1185">Reference proteome</keyword>
<name>F3ZYH1_MAHA5</name>
<evidence type="ECO:0000313" key="6">
    <source>
        <dbReference type="EMBL" id="AEE96713.1"/>
    </source>
</evidence>
<dbReference type="PANTHER" id="PTHR30290:SF10">
    <property type="entry name" value="PERIPLASMIC OLIGOPEPTIDE-BINDING PROTEIN-RELATED"/>
    <property type="match status" value="1"/>
</dbReference>
<dbReference type="RefSeq" id="WP_013781142.1">
    <property type="nucleotide sequence ID" value="NC_015520.1"/>
</dbReference>
<keyword evidence="3" id="KW-0813">Transport</keyword>
<dbReference type="GO" id="GO:0030313">
    <property type="term" value="C:cell envelope"/>
    <property type="evidence" value="ECO:0007669"/>
    <property type="project" value="UniProtKB-SubCell"/>
</dbReference>
<evidence type="ECO:0000256" key="4">
    <source>
        <dbReference type="ARBA" id="ARBA00022729"/>
    </source>
</evidence>
<dbReference type="GO" id="GO:0015833">
    <property type="term" value="P:peptide transport"/>
    <property type="evidence" value="ECO:0007669"/>
    <property type="project" value="TreeGrafter"/>
</dbReference>
<dbReference type="InterPro" id="IPR039424">
    <property type="entry name" value="SBP_5"/>
</dbReference>
<dbReference type="FunFam" id="3.90.76.10:FF:000001">
    <property type="entry name" value="Oligopeptide ABC transporter substrate-binding protein"/>
    <property type="match status" value="1"/>
</dbReference>
<protein>
    <submittedName>
        <fullName evidence="6">Extracellular solute-binding protein family 5</fullName>
    </submittedName>
</protein>
<comment type="similarity">
    <text evidence="2">Belongs to the bacterial solute-binding protein 5 family.</text>
</comment>
<dbReference type="PROSITE" id="PS51257">
    <property type="entry name" value="PROKAR_LIPOPROTEIN"/>
    <property type="match status" value="1"/>
</dbReference>
<evidence type="ECO:0000259" key="5">
    <source>
        <dbReference type="Pfam" id="PF00496"/>
    </source>
</evidence>
<dbReference type="OrthoDB" id="9801912at2"/>
<dbReference type="KEGG" id="mas:Mahau_1523"/>
<dbReference type="InterPro" id="IPR000914">
    <property type="entry name" value="SBP_5_dom"/>
</dbReference>
<evidence type="ECO:0000256" key="1">
    <source>
        <dbReference type="ARBA" id="ARBA00004196"/>
    </source>
</evidence>
<dbReference type="HOGENOM" id="CLU_487295_0_0_9"/>
<evidence type="ECO:0000313" key="7">
    <source>
        <dbReference type="Proteomes" id="UP000008457"/>
    </source>
</evidence>
<proteinExistence type="inferred from homology"/>
<feature type="domain" description="Solute-binding protein family 5" evidence="5">
    <location>
        <begin position="47"/>
        <end position="130"/>
    </location>
</feature>